<evidence type="ECO:0000313" key="7">
    <source>
        <dbReference type="Proteomes" id="UP000252519"/>
    </source>
</evidence>
<dbReference type="PANTHER" id="PTHR19854:SF15">
    <property type="entry name" value="TRANSDUCIN BETA-LIKE PROTEIN 3"/>
    <property type="match status" value="1"/>
</dbReference>
<dbReference type="InterPro" id="IPR013934">
    <property type="entry name" value="Utp13_C"/>
</dbReference>
<gene>
    <name evidence="6" type="ORF">ANCCAN_27961</name>
</gene>
<dbReference type="GO" id="GO:0030686">
    <property type="term" value="C:90S preribosome"/>
    <property type="evidence" value="ECO:0007669"/>
    <property type="project" value="TreeGrafter"/>
</dbReference>
<dbReference type="GO" id="GO:0000472">
    <property type="term" value="P:endonucleolytic cleavage to generate mature 5'-end of SSU-rRNA from (SSU-rRNA, 5.8S rRNA, LSU-rRNA)"/>
    <property type="evidence" value="ECO:0007669"/>
    <property type="project" value="TreeGrafter"/>
</dbReference>
<dbReference type="STRING" id="29170.A0A368F2J1"/>
<dbReference type="EMBL" id="JOJR01008171">
    <property type="protein sequence ID" value="RCN26313.1"/>
    <property type="molecule type" value="Genomic_DNA"/>
</dbReference>
<keyword evidence="3" id="KW-0677">Repeat</keyword>
<keyword evidence="2" id="KW-0853">WD repeat</keyword>
<evidence type="ECO:0000256" key="1">
    <source>
        <dbReference type="ARBA" id="ARBA00004604"/>
    </source>
</evidence>
<accession>A0A368F2J1</accession>
<evidence type="ECO:0000256" key="4">
    <source>
        <dbReference type="ARBA" id="ARBA00023242"/>
    </source>
</evidence>
<dbReference type="Proteomes" id="UP000252519">
    <property type="component" value="Unassembled WGS sequence"/>
</dbReference>
<dbReference type="GO" id="GO:0032040">
    <property type="term" value="C:small-subunit processome"/>
    <property type="evidence" value="ECO:0007669"/>
    <property type="project" value="InterPro"/>
</dbReference>
<dbReference type="GO" id="GO:0034511">
    <property type="term" value="F:U3 snoRNA binding"/>
    <property type="evidence" value="ECO:0007669"/>
    <property type="project" value="TreeGrafter"/>
</dbReference>
<name>A0A368F2J1_ANCCA</name>
<organism evidence="6 7">
    <name type="scientific">Ancylostoma caninum</name>
    <name type="common">Dog hookworm</name>
    <dbReference type="NCBI Taxonomy" id="29170"/>
    <lineage>
        <taxon>Eukaryota</taxon>
        <taxon>Metazoa</taxon>
        <taxon>Ecdysozoa</taxon>
        <taxon>Nematoda</taxon>
        <taxon>Chromadorea</taxon>
        <taxon>Rhabditida</taxon>
        <taxon>Rhabditina</taxon>
        <taxon>Rhabditomorpha</taxon>
        <taxon>Strongyloidea</taxon>
        <taxon>Ancylostomatidae</taxon>
        <taxon>Ancylostomatinae</taxon>
        <taxon>Ancylostoma</taxon>
    </lineage>
</organism>
<evidence type="ECO:0000313" key="6">
    <source>
        <dbReference type="EMBL" id="RCN26313.1"/>
    </source>
</evidence>
<evidence type="ECO:0000256" key="2">
    <source>
        <dbReference type="ARBA" id="ARBA00022574"/>
    </source>
</evidence>
<dbReference type="PANTHER" id="PTHR19854">
    <property type="entry name" value="TRANSDUCIN BETA-LIKE 3"/>
    <property type="match status" value="1"/>
</dbReference>
<reference evidence="6 7" key="1">
    <citation type="submission" date="2014-10" db="EMBL/GenBank/DDBJ databases">
        <title>Draft genome of the hookworm Ancylostoma caninum.</title>
        <authorList>
            <person name="Mitreva M."/>
        </authorList>
    </citation>
    <scope>NUCLEOTIDE SEQUENCE [LARGE SCALE GENOMIC DNA]</scope>
    <source>
        <strain evidence="6 7">Baltimore</strain>
    </source>
</reference>
<sequence>MTLNNLLEQDRFQEALEFALGLVRPFCALKVIDRLIDRDELMSALMKLDKQRIQILLDFATQWNTNSRTSLASQNVLNCILKSLPPDELLELPNIRSVVESFIPYTKRWVFQQFLIGF</sequence>
<dbReference type="GO" id="GO:0000480">
    <property type="term" value="P:endonucleolytic cleavage in 5'-ETS of tricistronic rRNA transcript (SSU-rRNA, 5.8S rRNA, LSU-rRNA)"/>
    <property type="evidence" value="ECO:0007669"/>
    <property type="project" value="TreeGrafter"/>
</dbReference>
<evidence type="ECO:0000256" key="3">
    <source>
        <dbReference type="ARBA" id="ARBA00022737"/>
    </source>
</evidence>
<protein>
    <submittedName>
        <fullName evidence="6">Utp13 specific WD40 associated domain protein</fullName>
    </submittedName>
</protein>
<comment type="caution">
    <text evidence="6">The sequence shown here is derived from an EMBL/GenBank/DDBJ whole genome shotgun (WGS) entry which is preliminary data.</text>
</comment>
<dbReference type="AlphaFoldDB" id="A0A368F2J1"/>
<feature type="domain" description="U3 small nucleolar RNA-associated protein 13 C-terminal" evidence="5">
    <location>
        <begin position="2"/>
        <end position="109"/>
    </location>
</feature>
<proteinExistence type="predicted"/>
<comment type="subcellular location">
    <subcellularLocation>
        <location evidence="1">Nucleus</location>
        <location evidence="1">Nucleolus</location>
    </subcellularLocation>
</comment>
<keyword evidence="4" id="KW-0539">Nucleus</keyword>
<dbReference type="OrthoDB" id="5414888at2759"/>
<keyword evidence="7" id="KW-1185">Reference proteome</keyword>
<evidence type="ECO:0000259" key="5">
    <source>
        <dbReference type="Pfam" id="PF08625"/>
    </source>
</evidence>
<dbReference type="Pfam" id="PF08625">
    <property type="entry name" value="Utp13"/>
    <property type="match status" value="1"/>
</dbReference>